<dbReference type="EMBL" id="WJBU01000013">
    <property type="protein sequence ID" value="MRD48444.1"/>
    <property type="molecule type" value="Genomic_DNA"/>
</dbReference>
<proteinExistence type="inferred from homology"/>
<keyword evidence="5" id="KW-1185">Reference proteome</keyword>
<dbReference type="InterPro" id="IPR028082">
    <property type="entry name" value="Peripla_BP_I"/>
</dbReference>
<dbReference type="AlphaFoldDB" id="A0A844AWI4"/>
<feature type="domain" description="Leucine-binding protein" evidence="3">
    <location>
        <begin position="41"/>
        <end position="376"/>
    </location>
</feature>
<reference evidence="4 5" key="1">
    <citation type="submission" date="2019-11" db="EMBL/GenBank/DDBJ databases">
        <title>Caenimonas koreensis gen. nov., sp. nov., isolated from activated sludge.</title>
        <authorList>
            <person name="Seung H.R."/>
        </authorList>
    </citation>
    <scope>NUCLEOTIDE SEQUENCE [LARGE SCALE GENOMIC DNA]</scope>
    <source>
        <strain evidence="4 5">EMB320</strain>
    </source>
</reference>
<dbReference type="PANTHER" id="PTHR47235">
    <property type="entry name" value="BLR6548 PROTEIN"/>
    <property type="match status" value="1"/>
</dbReference>
<evidence type="ECO:0000256" key="1">
    <source>
        <dbReference type="ARBA" id="ARBA00010062"/>
    </source>
</evidence>
<dbReference type="CDD" id="cd06326">
    <property type="entry name" value="PBP1_ABC_ligand_binding-like"/>
    <property type="match status" value="1"/>
</dbReference>
<evidence type="ECO:0000313" key="4">
    <source>
        <dbReference type="EMBL" id="MRD48444.1"/>
    </source>
</evidence>
<dbReference type="InterPro" id="IPR028081">
    <property type="entry name" value="Leu-bd"/>
</dbReference>
<evidence type="ECO:0000256" key="2">
    <source>
        <dbReference type="ARBA" id="ARBA00022729"/>
    </source>
</evidence>
<organism evidence="4 5">
    <name type="scientific">Caenimonas koreensis DSM 17982</name>
    <dbReference type="NCBI Taxonomy" id="1121255"/>
    <lineage>
        <taxon>Bacteria</taxon>
        <taxon>Pseudomonadati</taxon>
        <taxon>Pseudomonadota</taxon>
        <taxon>Betaproteobacteria</taxon>
        <taxon>Burkholderiales</taxon>
        <taxon>Comamonadaceae</taxon>
        <taxon>Caenimonas</taxon>
    </lineage>
</organism>
<dbReference type="Pfam" id="PF13458">
    <property type="entry name" value="Peripla_BP_6"/>
    <property type="match status" value="1"/>
</dbReference>
<name>A0A844AWI4_9BURK</name>
<protein>
    <submittedName>
        <fullName evidence="4">ABC transporter substrate-binding protein</fullName>
    </submittedName>
</protein>
<comment type="similarity">
    <text evidence="1">Belongs to the leucine-binding protein family.</text>
</comment>
<evidence type="ECO:0000259" key="3">
    <source>
        <dbReference type="Pfam" id="PF13458"/>
    </source>
</evidence>
<evidence type="ECO:0000313" key="5">
    <source>
        <dbReference type="Proteomes" id="UP000487350"/>
    </source>
</evidence>
<keyword evidence="2" id="KW-0732">Signal</keyword>
<dbReference type="Proteomes" id="UP000487350">
    <property type="component" value="Unassembled WGS sequence"/>
</dbReference>
<dbReference type="PANTHER" id="PTHR47235:SF1">
    <property type="entry name" value="BLR6548 PROTEIN"/>
    <property type="match status" value="1"/>
</dbReference>
<accession>A0A844AWI4</accession>
<gene>
    <name evidence="4" type="ORF">GHT07_14245</name>
</gene>
<comment type="caution">
    <text evidence="4">The sequence shown here is derived from an EMBL/GenBank/DDBJ whole genome shotgun (WGS) entry which is preliminary data.</text>
</comment>
<dbReference type="Gene3D" id="3.40.50.2300">
    <property type="match status" value="2"/>
</dbReference>
<dbReference type="SUPFAM" id="SSF53822">
    <property type="entry name" value="Periplasmic binding protein-like I"/>
    <property type="match status" value="1"/>
</dbReference>
<dbReference type="OrthoDB" id="9147510at2"/>
<sequence>MQIFVGDPMPVSRRSAGLAIAASIALPAVLRAQEGISPGQILIGQTISLQGGKNDYAAAVLAGIQAYFQSANQRGGVHGHTIVLKTLDDDAKPALAQANARQLVTQDKVFLLFGSIEGGPSTAVMTVAVEDQVPFFGPMAGSPGFRRPHQRMVFPVRAEHREEFRALLDYAKKTGATRSAFVRSDSETGLQHLENFKRLCSELAMQPPLDLPFKSDITDEQIAKMAAQIGAANIQVVINHGSSGMYERLIRQARATGVHAMFSAVNSGSSQMAHHLGELARGMVFSQVVPSPWEGKSAITREYQQVFAREKPGQEFSYGSLEGFLTAKALVAALRLPANRLTRESFVAALEANPGLELSDRLRAVYKPGDHTGLTAVDLAIVTNDLKFRH</sequence>